<keyword evidence="3" id="KW-1185">Reference proteome</keyword>
<feature type="compositionally biased region" description="Basic residues" evidence="1">
    <location>
        <begin position="102"/>
        <end position="123"/>
    </location>
</feature>
<gene>
    <name evidence="2" type="ORF">M0M57_02495</name>
</gene>
<dbReference type="Proteomes" id="UP000830583">
    <property type="component" value="Chromosome"/>
</dbReference>
<dbReference type="EMBL" id="CP096205">
    <property type="protein sequence ID" value="UPQ79712.1"/>
    <property type="molecule type" value="Genomic_DNA"/>
</dbReference>
<organism evidence="2 3">
    <name type="scientific">Flavobacterium azooxidireducens</name>
    <dbReference type="NCBI Taxonomy" id="1871076"/>
    <lineage>
        <taxon>Bacteria</taxon>
        <taxon>Pseudomonadati</taxon>
        <taxon>Bacteroidota</taxon>
        <taxon>Flavobacteriia</taxon>
        <taxon>Flavobacteriales</taxon>
        <taxon>Flavobacteriaceae</taxon>
        <taxon>Flavobacterium</taxon>
    </lineage>
</organism>
<evidence type="ECO:0000313" key="3">
    <source>
        <dbReference type="Proteomes" id="UP000830583"/>
    </source>
</evidence>
<proteinExistence type="predicted"/>
<sequence length="123" mass="14466">MEKRESLSPEQQAELRVKKMSLELDLNANQQAEIKKMVLENAKKREAKKAEWKKNKEAGKTLTKDEKFAMKNQMLDQQIAHKAEMKKILTPEQFAKWEAKKSERKGKMHDRKGSKGKNQKERK</sequence>
<dbReference type="Gene3D" id="1.20.120.1490">
    <property type="match status" value="1"/>
</dbReference>
<reference evidence="2" key="1">
    <citation type="submission" date="2022-04" db="EMBL/GenBank/DDBJ databases">
        <title>Consumption of N2O by Flavobacterium azooxidireducens sp. nov. isolated from Decomposing Leaf Litter of Phragmites australis (Cav.).</title>
        <authorList>
            <person name="Behrendt U."/>
            <person name="Spanner T."/>
            <person name="Augustin J."/>
            <person name="Horn M.A."/>
            <person name="Kolb S."/>
            <person name="Ulrich A."/>
        </authorList>
    </citation>
    <scope>NUCLEOTIDE SEQUENCE</scope>
    <source>
        <strain evidence="2">IGB 4-14</strain>
    </source>
</reference>
<accession>A0ABY4KFY4</accession>
<evidence type="ECO:0000256" key="1">
    <source>
        <dbReference type="SAM" id="MobiDB-lite"/>
    </source>
</evidence>
<feature type="region of interest" description="Disordered" evidence="1">
    <location>
        <begin position="95"/>
        <end position="123"/>
    </location>
</feature>
<dbReference type="RefSeq" id="WP_248435065.1">
    <property type="nucleotide sequence ID" value="NZ_CP096205.1"/>
</dbReference>
<evidence type="ECO:0000313" key="2">
    <source>
        <dbReference type="EMBL" id="UPQ79712.1"/>
    </source>
</evidence>
<name>A0ABY4KFY4_9FLAO</name>
<protein>
    <submittedName>
        <fullName evidence="2">DUF4890 domain-containing protein</fullName>
    </submittedName>
</protein>